<dbReference type="EMBL" id="FOHE01000021">
    <property type="protein sequence ID" value="SET69131.1"/>
    <property type="molecule type" value="Genomic_DNA"/>
</dbReference>
<protein>
    <recommendedName>
        <fullName evidence="3">Phage minor capsid protein 2</fullName>
    </recommendedName>
</protein>
<dbReference type="RefSeq" id="WP_090872026.1">
    <property type="nucleotide sequence ID" value="NZ_FOHE01000021.1"/>
</dbReference>
<dbReference type="STRING" id="930131.SAMN05216389_1217"/>
<reference evidence="1 2" key="1">
    <citation type="submission" date="2016-10" db="EMBL/GenBank/DDBJ databases">
        <authorList>
            <person name="de Groot N.N."/>
        </authorList>
    </citation>
    <scope>NUCLEOTIDE SEQUENCE [LARGE SCALE GENOMIC DNA]</scope>
    <source>
        <strain evidence="1 2">IBRC-M 10780</strain>
    </source>
</reference>
<evidence type="ECO:0000313" key="1">
    <source>
        <dbReference type="EMBL" id="SET69131.1"/>
    </source>
</evidence>
<keyword evidence="2" id="KW-1185">Reference proteome</keyword>
<name>A0A1I0GE98_9BACI</name>
<proteinExistence type="predicted"/>
<evidence type="ECO:0000313" key="2">
    <source>
        <dbReference type="Proteomes" id="UP000198618"/>
    </source>
</evidence>
<dbReference type="AlphaFoldDB" id="A0A1I0GE98"/>
<evidence type="ECO:0008006" key="3">
    <source>
        <dbReference type="Google" id="ProtNLM"/>
    </source>
</evidence>
<dbReference type="Proteomes" id="UP000198618">
    <property type="component" value="Unassembled WGS sequence"/>
</dbReference>
<dbReference type="OrthoDB" id="2574928at2"/>
<gene>
    <name evidence="1" type="ORF">SAMN05216389_1217</name>
</gene>
<accession>A0A1I0GE98</accession>
<organism evidence="1 2">
    <name type="scientific">Oceanobacillus limi</name>
    <dbReference type="NCBI Taxonomy" id="930131"/>
    <lineage>
        <taxon>Bacteria</taxon>
        <taxon>Bacillati</taxon>
        <taxon>Bacillota</taxon>
        <taxon>Bacilli</taxon>
        <taxon>Bacillales</taxon>
        <taxon>Bacillaceae</taxon>
        <taxon>Oceanobacillus</taxon>
    </lineage>
</organism>
<sequence>MTAQERINTQLATAFERYQTENERLQRFAISEIDRSRLELIDLLNEYAKKDNTISRARVNSLLRDLDEVERIIRNNGITALNKVIEDSAESAVTASATALGAIVAVDAISPRRINRNVLRYVTNRYSDDGLVLSDRIWRLAGEQRDELNKTLRSGILQGRSVNQMTVDIRKVYDNETWKIRRLVTTEGNTAHRVATAYSASDSDVVKAVQIIDHPGHRRHEHHECYRLSRQNPYGWGAGMYRPEDTYIYAPHPQCRASFRYILKDEYLGGDN</sequence>